<dbReference type="GO" id="GO:0005829">
    <property type="term" value="C:cytosol"/>
    <property type="evidence" value="ECO:0007669"/>
    <property type="project" value="InterPro"/>
</dbReference>
<dbReference type="PANTHER" id="PTHR23402:SF1">
    <property type="entry name" value="PYROGLUTAMYL-PEPTIDASE I"/>
    <property type="match status" value="1"/>
</dbReference>
<evidence type="ECO:0000256" key="4">
    <source>
        <dbReference type="ARBA" id="ARBA00022801"/>
    </source>
</evidence>
<comment type="similarity">
    <text evidence="1">Belongs to the peptidase C15 family.</text>
</comment>
<keyword evidence="5" id="KW-0788">Thiol protease</keyword>
<dbReference type="PRINTS" id="PR00706">
    <property type="entry name" value="PYROGLUPTASE"/>
</dbReference>
<reference evidence="6" key="2">
    <citation type="journal article" date="2011" name="Microb. Ecol.">
        <title>Taxonomic and Functional Metagenomic Profiling of the Microbial Community in the Anoxic Sediment of a Sub-saline Shallow Lake (Laguna de Carrizo, Central Spain).</title>
        <authorList>
            <person name="Ferrer M."/>
            <person name="Guazzaroni M.E."/>
            <person name="Richter M."/>
            <person name="Garcia-Salamanca A."/>
            <person name="Yarza P."/>
            <person name="Suarez-Suarez A."/>
            <person name="Solano J."/>
            <person name="Alcaide M."/>
            <person name="van Dillewijn P."/>
            <person name="Molina-Henares M.A."/>
            <person name="Lopez-Cortes N."/>
            <person name="Al-Ramahi Y."/>
            <person name="Guerrero C."/>
            <person name="Acosta A."/>
            <person name="de Eugenio L.I."/>
            <person name="Martinez V."/>
            <person name="Marques S."/>
            <person name="Rojo F."/>
            <person name="Santero E."/>
            <person name="Genilloud O."/>
            <person name="Perez-Perez J."/>
            <person name="Rossello-Mora R."/>
            <person name="Ramos J.L."/>
        </authorList>
    </citation>
    <scope>NUCLEOTIDE SEQUENCE</scope>
</reference>
<dbReference type="InterPro" id="IPR016125">
    <property type="entry name" value="Peptidase_C15-like"/>
</dbReference>
<dbReference type="GO" id="GO:0006508">
    <property type="term" value="P:proteolysis"/>
    <property type="evidence" value="ECO:0007669"/>
    <property type="project" value="UniProtKB-KW"/>
</dbReference>
<dbReference type="GO" id="GO:0016920">
    <property type="term" value="F:pyroglutamyl-peptidase activity"/>
    <property type="evidence" value="ECO:0007669"/>
    <property type="project" value="InterPro"/>
</dbReference>
<keyword evidence="4" id="KW-0378">Hydrolase</keyword>
<organism evidence="6">
    <name type="scientific">sediment metagenome</name>
    <dbReference type="NCBI Taxonomy" id="749907"/>
    <lineage>
        <taxon>unclassified sequences</taxon>
        <taxon>metagenomes</taxon>
        <taxon>ecological metagenomes</taxon>
    </lineage>
</organism>
<dbReference type="Pfam" id="PF01470">
    <property type="entry name" value="Peptidase_C15"/>
    <property type="match status" value="1"/>
</dbReference>
<keyword evidence="2" id="KW-0963">Cytoplasm</keyword>
<dbReference type="AlphaFoldDB" id="D9PKX3"/>
<dbReference type="InterPro" id="IPR036440">
    <property type="entry name" value="Peptidase_C15-like_sf"/>
</dbReference>
<evidence type="ECO:0000256" key="2">
    <source>
        <dbReference type="ARBA" id="ARBA00022490"/>
    </source>
</evidence>
<proteinExistence type="inferred from homology"/>
<gene>
    <name evidence="6" type="ORF">LDC_2194</name>
</gene>
<dbReference type="PIRSF" id="PIRSF015592">
    <property type="entry name" value="Prld-crbxl_pptds"/>
    <property type="match status" value="1"/>
</dbReference>
<evidence type="ECO:0000256" key="1">
    <source>
        <dbReference type="ARBA" id="ARBA00006641"/>
    </source>
</evidence>
<evidence type="ECO:0000256" key="5">
    <source>
        <dbReference type="ARBA" id="ARBA00022807"/>
    </source>
</evidence>
<accession>D9PKX3</accession>
<comment type="caution">
    <text evidence="6">The sequence shown here is derived from an EMBL/GenBank/DDBJ whole genome shotgun (WGS) entry which is preliminary data.</text>
</comment>
<evidence type="ECO:0000313" key="6">
    <source>
        <dbReference type="EMBL" id="EFK95790.1"/>
    </source>
</evidence>
<dbReference type="PANTHER" id="PTHR23402">
    <property type="entry name" value="PROTEASE FAMILY C15 PYROGLUTAMYL-PEPTIDASE I-RELATED"/>
    <property type="match status" value="1"/>
</dbReference>
<dbReference type="Gene3D" id="3.40.630.20">
    <property type="entry name" value="Peptidase C15, pyroglutamyl peptidase I-like"/>
    <property type="match status" value="1"/>
</dbReference>
<reference evidence="6" key="1">
    <citation type="submission" date="2010-07" db="EMBL/GenBank/DDBJ databases">
        <authorList>
            <consortium name="CONSOLIDER consortium CSD2007-00005"/>
            <person name="Guazzaroni M.-E."/>
            <person name="Richter M."/>
            <person name="Garcia-Salamanca A."/>
            <person name="Yarza P."/>
            <person name="Ferrer M."/>
        </authorList>
    </citation>
    <scope>NUCLEOTIDE SEQUENCE</scope>
</reference>
<dbReference type="SUPFAM" id="SSF53182">
    <property type="entry name" value="Pyrrolidone carboxyl peptidase (pyroglutamate aminopeptidase)"/>
    <property type="match status" value="1"/>
</dbReference>
<dbReference type="EMBL" id="ADZX01000653">
    <property type="protein sequence ID" value="EFK95790.1"/>
    <property type="molecule type" value="Genomic_DNA"/>
</dbReference>
<name>D9PKX3_9ZZZZ</name>
<evidence type="ECO:0000256" key="3">
    <source>
        <dbReference type="ARBA" id="ARBA00022670"/>
    </source>
</evidence>
<sequence length="208" mass="22611">MKRAILTGFEPFGAYRFNPTQDLALEYDGKKIGDIEVTGMVLPCTYYGAFGALSVEIEHLSPDIVLSVGLASRVPRIRIEAVGRNIMGSKYADADGKKPDNELIIKGGRPSYAANADSIGLASSLHEAGIPAEISVDAEGFICNSLLYLTARDVYERGLPVSNAFFHTPWTDDYLGRIELEPGKVTIRKQDLRKAAGIMLSGMGQRLD</sequence>
<dbReference type="InterPro" id="IPR000816">
    <property type="entry name" value="Peptidase_C15"/>
</dbReference>
<keyword evidence="3" id="KW-0645">Protease</keyword>
<protein>
    <submittedName>
        <fullName evidence="6">Pyrrolidone-carboxylate peptidase</fullName>
    </submittedName>
</protein>